<accession>A0A1A9I530</accession>
<gene>
    <name evidence="3" type="ORF">A8C56_13090</name>
</gene>
<feature type="chain" id="PRO_5008389882" description="DUF4185 domain-containing protein" evidence="1">
    <location>
        <begin position="33"/>
        <end position="389"/>
    </location>
</feature>
<dbReference type="Proteomes" id="UP000077667">
    <property type="component" value="Chromosome"/>
</dbReference>
<evidence type="ECO:0000259" key="2">
    <source>
        <dbReference type="Pfam" id="PF13810"/>
    </source>
</evidence>
<name>A0A1A9I530_9BACT</name>
<feature type="signal peptide" evidence="1">
    <location>
        <begin position="1"/>
        <end position="32"/>
    </location>
</feature>
<reference evidence="3 4" key="1">
    <citation type="submission" date="2016-05" db="EMBL/GenBank/DDBJ databases">
        <title>Niabella ginsenosidivorans BS26 whole genome sequencing.</title>
        <authorList>
            <person name="Im W.T."/>
            <person name="Siddiqi M.Z."/>
        </authorList>
    </citation>
    <scope>NUCLEOTIDE SEQUENCE [LARGE SCALE GENOMIC DNA]</scope>
    <source>
        <strain evidence="3 4">BS26</strain>
    </source>
</reference>
<feature type="domain" description="DUF4185" evidence="2">
    <location>
        <begin position="67"/>
        <end position="382"/>
    </location>
</feature>
<dbReference type="KEGG" id="nia:A8C56_13090"/>
<proteinExistence type="predicted"/>
<dbReference type="EMBL" id="CP015772">
    <property type="protein sequence ID" value="ANH81792.1"/>
    <property type="molecule type" value="Genomic_DNA"/>
</dbReference>
<dbReference type="Pfam" id="PF13810">
    <property type="entry name" value="DUF4185"/>
    <property type="match status" value="1"/>
</dbReference>
<sequence>MGCFTGTKFMMKRSVPHTFLTFLFIAAGCAVAAQSHKPPDGEIELVDIRPLARVTGGSLPGETLPNPNRTDVRFDVAGTDLGIVWEMGKGRFGVFFGDTNGAGFQAGKGGGNGSNWRSNVLGFSADTLLEDGMTIDQMAVDDSGRAREICAGAHANPRVYQTSIPTAAIHAGNGDFVHYMNIYKWNAPGGRWLTNFSSLYGSYDGGRNWERVTGVTFDSNSRFSQICYAKKDNWIYMIGSLSGRGSAAYLARFREADITRHNRYEYWNGTLHRWVQGRESSATPVIPAPVGEASLIFNKTLQRWIILYSYDARQDPARHFSGNGLVYRDAVTLQGPWSRAKMIPVRDSLPGYAPFIHPLSEKGTSLFYTRSIWGPYNVFLMKATLQMHQ</sequence>
<dbReference type="AlphaFoldDB" id="A0A1A9I530"/>
<dbReference type="STRING" id="1176587.A8C56_13090"/>
<dbReference type="InterPro" id="IPR025442">
    <property type="entry name" value="DUF4185"/>
</dbReference>
<keyword evidence="4" id="KW-1185">Reference proteome</keyword>
<keyword evidence="1" id="KW-0732">Signal</keyword>
<organism evidence="3 4">
    <name type="scientific">Niabella ginsenosidivorans</name>
    <dbReference type="NCBI Taxonomy" id="1176587"/>
    <lineage>
        <taxon>Bacteria</taxon>
        <taxon>Pseudomonadati</taxon>
        <taxon>Bacteroidota</taxon>
        <taxon>Chitinophagia</taxon>
        <taxon>Chitinophagales</taxon>
        <taxon>Chitinophagaceae</taxon>
        <taxon>Niabella</taxon>
    </lineage>
</organism>
<evidence type="ECO:0000313" key="4">
    <source>
        <dbReference type="Proteomes" id="UP000077667"/>
    </source>
</evidence>
<protein>
    <recommendedName>
        <fullName evidence="2">DUF4185 domain-containing protein</fullName>
    </recommendedName>
</protein>
<evidence type="ECO:0000313" key="3">
    <source>
        <dbReference type="EMBL" id="ANH81792.1"/>
    </source>
</evidence>
<evidence type="ECO:0000256" key="1">
    <source>
        <dbReference type="SAM" id="SignalP"/>
    </source>
</evidence>